<name>A0ABT8D7B3_9RHOB</name>
<keyword evidence="3" id="KW-1185">Reference proteome</keyword>
<feature type="region of interest" description="Disordered" evidence="1">
    <location>
        <begin position="104"/>
        <end position="141"/>
    </location>
</feature>
<dbReference type="Proteomes" id="UP001243846">
    <property type="component" value="Unassembled WGS sequence"/>
</dbReference>
<accession>A0ABT8D7B3</accession>
<proteinExistence type="predicted"/>
<evidence type="ECO:0000256" key="1">
    <source>
        <dbReference type="SAM" id="MobiDB-lite"/>
    </source>
</evidence>
<reference evidence="3" key="1">
    <citation type="journal article" date="2019" name="Int. J. Syst. Evol. Microbiol.">
        <title>The Global Catalogue of Microorganisms (GCM) 10K type strain sequencing project: providing services to taxonomists for standard genome sequencing and annotation.</title>
        <authorList>
            <consortium name="The Broad Institute Genomics Platform"/>
            <consortium name="The Broad Institute Genome Sequencing Center for Infectious Disease"/>
            <person name="Wu L."/>
            <person name="Ma J."/>
        </authorList>
    </citation>
    <scope>NUCLEOTIDE SEQUENCE [LARGE SCALE GENOMIC DNA]</scope>
    <source>
        <strain evidence="3">CECT 8482</strain>
    </source>
</reference>
<gene>
    <name evidence="2" type="ORF">QWZ10_14630</name>
</gene>
<sequence>MTIGPVTHHLTKAEGMTRPTFDVVAGAVTLTVAPYPGAGRPLAARHFTVQDEFSKDPAELREGETLTRRITLTAEGTMAHLLPARPEIREPWLISFTAPEIRETRLTAEGPSPSRSGNGACAPIPARSARSCRSSSRGSTR</sequence>
<feature type="compositionally biased region" description="Low complexity" evidence="1">
    <location>
        <begin position="127"/>
        <end position="141"/>
    </location>
</feature>
<protein>
    <submittedName>
        <fullName evidence="2">Uncharacterized protein</fullName>
    </submittedName>
</protein>
<dbReference type="EMBL" id="JAUFRC010000001">
    <property type="protein sequence ID" value="MDN3712669.1"/>
    <property type="molecule type" value="Genomic_DNA"/>
</dbReference>
<comment type="caution">
    <text evidence="2">The sequence shown here is derived from an EMBL/GenBank/DDBJ whole genome shotgun (WGS) entry which is preliminary data.</text>
</comment>
<organism evidence="2 3">
    <name type="scientific">Paracoccus cavernae</name>
    <dbReference type="NCBI Taxonomy" id="1571207"/>
    <lineage>
        <taxon>Bacteria</taxon>
        <taxon>Pseudomonadati</taxon>
        <taxon>Pseudomonadota</taxon>
        <taxon>Alphaproteobacteria</taxon>
        <taxon>Rhodobacterales</taxon>
        <taxon>Paracoccaceae</taxon>
        <taxon>Paracoccus</taxon>
    </lineage>
</organism>
<evidence type="ECO:0000313" key="3">
    <source>
        <dbReference type="Proteomes" id="UP001243846"/>
    </source>
</evidence>
<evidence type="ECO:0000313" key="2">
    <source>
        <dbReference type="EMBL" id="MDN3712669.1"/>
    </source>
</evidence>